<evidence type="ECO:0000313" key="2">
    <source>
        <dbReference type="EnsemblMetazoa" id="CapteP123191"/>
    </source>
</evidence>
<dbReference type="PANTHER" id="PTHR13593">
    <property type="match status" value="1"/>
</dbReference>
<keyword evidence="3" id="KW-1185">Reference proteome</keyword>
<dbReference type="OrthoDB" id="1046782at2759"/>
<dbReference type="OMA" id="NHFYAME"/>
<dbReference type="AlphaFoldDB" id="R7UKH0"/>
<dbReference type="EnsemblMetazoa" id="CapteT123191">
    <property type="protein sequence ID" value="CapteP123191"/>
    <property type="gene ID" value="CapteG123191"/>
</dbReference>
<gene>
    <name evidence="1" type="ORF">CAPTEDRAFT_123191</name>
</gene>
<protein>
    <recommendedName>
        <fullName evidence="4">Phosphatidylinositol-specific phospholipase C X domain-containing protein</fullName>
    </recommendedName>
</protein>
<dbReference type="Gene3D" id="3.20.20.190">
    <property type="entry name" value="Phosphatidylinositol (PI) phosphodiesterase"/>
    <property type="match status" value="1"/>
</dbReference>
<dbReference type="InterPro" id="IPR051057">
    <property type="entry name" value="PI-PLC_domain"/>
</dbReference>
<dbReference type="EMBL" id="AMQN01007217">
    <property type="status" value="NOT_ANNOTATED_CDS"/>
    <property type="molecule type" value="Genomic_DNA"/>
</dbReference>
<proteinExistence type="predicted"/>
<evidence type="ECO:0008006" key="4">
    <source>
        <dbReference type="Google" id="ProtNLM"/>
    </source>
</evidence>
<dbReference type="GO" id="GO:0006629">
    <property type="term" value="P:lipid metabolic process"/>
    <property type="evidence" value="ECO:0007669"/>
    <property type="project" value="InterPro"/>
</dbReference>
<dbReference type="Proteomes" id="UP000014760">
    <property type="component" value="Unassembled WGS sequence"/>
</dbReference>
<name>R7UKH0_CAPTE</name>
<organism evidence="1">
    <name type="scientific">Capitella teleta</name>
    <name type="common">Polychaete worm</name>
    <dbReference type="NCBI Taxonomy" id="283909"/>
    <lineage>
        <taxon>Eukaryota</taxon>
        <taxon>Metazoa</taxon>
        <taxon>Spiralia</taxon>
        <taxon>Lophotrochozoa</taxon>
        <taxon>Annelida</taxon>
        <taxon>Polychaeta</taxon>
        <taxon>Sedentaria</taxon>
        <taxon>Scolecida</taxon>
        <taxon>Capitellidae</taxon>
        <taxon>Capitella</taxon>
    </lineage>
</organism>
<evidence type="ECO:0000313" key="1">
    <source>
        <dbReference type="EMBL" id="ELU07034.1"/>
    </source>
</evidence>
<dbReference type="EMBL" id="KB300220">
    <property type="protein sequence ID" value="ELU07034.1"/>
    <property type="molecule type" value="Genomic_DNA"/>
</dbReference>
<dbReference type="HOGENOM" id="CLU_051926_0_0_1"/>
<reference evidence="1 3" key="2">
    <citation type="journal article" date="2013" name="Nature">
        <title>Insights into bilaterian evolution from three spiralian genomes.</title>
        <authorList>
            <person name="Simakov O."/>
            <person name="Marletaz F."/>
            <person name="Cho S.J."/>
            <person name="Edsinger-Gonzales E."/>
            <person name="Havlak P."/>
            <person name="Hellsten U."/>
            <person name="Kuo D.H."/>
            <person name="Larsson T."/>
            <person name="Lv J."/>
            <person name="Arendt D."/>
            <person name="Savage R."/>
            <person name="Osoegawa K."/>
            <person name="de Jong P."/>
            <person name="Grimwood J."/>
            <person name="Chapman J.A."/>
            <person name="Shapiro H."/>
            <person name="Aerts A."/>
            <person name="Otillar R.P."/>
            <person name="Terry A.Y."/>
            <person name="Boore J.L."/>
            <person name="Grigoriev I.V."/>
            <person name="Lindberg D.R."/>
            <person name="Seaver E.C."/>
            <person name="Weisblat D.A."/>
            <person name="Putnam N.H."/>
            <person name="Rokhsar D.S."/>
        </authorList>
    </citation>
    <scope>NUCLEOTIDE SEQUENCE</scope>
    <source>
        <strain evidence="1 3">I ESC-2004</strain>
    </source>
</reference>
<sequence>MSNVPDFDKFPDWMSELPDELTSIPLGSITIPGHHIALAIDHDMRYDMDFSRCNYEMAEFLRKLPNLAIFNNFRNLMKKIWRAWMPKQMLSIYHQMEAGSRYFDIRITKYRSAFYGEHGLYTRQFKKYLKEMKSFIDEHPREVIMLHFQQLQQLERTDKRRLVTVLFQIFGAKMARSADLSTVTLQLLWRHKKQVIVFFPGEDMPVIRNHIFAGLVWSDDIVHTTLPKKQSVPDLVEFLDQHYAENVMNKRRKDSKLYVTKAVLSPDMTMVFGDFQYKSMRQLSHCETLHTLVTWLRGRSRFNVVCVDFVGGENLVQSILLLNGEHAIRQNKMETVV</sequence>
<dbReference type="FunCoup" id="R7UKH0">
    <property type="interactions" value="117"/>
</dbReference>
<accession>R7UKH0</accession>
<dbReference type="InterPro" id="IPR017946">
    <property type="entry name" value="PLC-like_Pdiesterase_TIM-brl"/>
</dbReference>
<dbReference type="PANTHER" id="PTHR13593:SF113">
    <property type="entry name" value="SI:DKEY-266F7.9"/>
    <property type="match status" value="1"/>
</dbReference>
<evidence type="ECO:0000313" key="3">
    <source>
        <dbReference type="Proteomes" id="UP000014760"/>
    </source>
</evidence>
<reference evidence="2" key="3">
    <citation type="submission" date="2015-06" db="UniProtKB">
        <authorList>
            <consortium name="EnsemblMetazoa"/>
        </authorList>
    </citation>
    <scope>IDENTIFICATION</scope>
</reference>
<dbReference type="SUPFAM" id="SSF51695">
    <property type="entry name" value="PLC-like phosphodiesterases"/>
    <property type="match status" value="1"/>
</dbReference>
<reference evidence="3" key="1">
    <citation type="submission" date="2012-12" db="EMBL/GenBank/DDBJ databases">
        <authorList>
            <person name="Hellsten U."/>
            <person name="Grimwood J."/>
            <person name="Chapman J.A."/>
            <person name="Shapiro H."/>
            <person name="Aerts A."/>
            <person name="Otillar R.P."/>
            <person name="Terry A.Y."/>
            <person name="Boore J.L."/>
            <person name="Simakov O."/>
            <person name="Marletaz F."/>
            <person name="Cho S.-J."/>
            <person name="Edsinger-Gonzales E."/>
            <person name="Havlak P."/>
            <person name="Kuo D.-H."/>
            <person name="Larsson T."/>
            <person name="Lv J."/>
            <person name="Arendt D."/>
            <person name="Savage R."/>
            <person name="Osoegawa K."/>
            <person name="de Jong P."/>
            <person name="Lindberg D.R."/>
            <person name="Seaver E.C."/>
            <person name="Weisblat D.A."/>
            <person name="Putnam N.H."/>
            <person name="Grigoriev I.V."/>
            <person name="Rokhsar D.S."/>
        </authorList>
    </citation>
    <scope>NUCLEOTIDE SEQUENCE</scope>
    <source>
        <strain evidence="3">I ESC-2004</strain>
    </source>
</reference>
<dbReference type="GO" id="GO:0008081">
    <property type="term" value="F:phosphoric diester hydrolase activity"/>
    <property type="evidence" value="ECO:0007669"/>
    <property type="project" value="InterPro"/>
</dbReference>
<dbReference type="STRING" id="283909.R7UKH0"/>